<feature type="transmembrane region" description="Helical" evidence="4">
    <location>
        <begin position="161"/>
        <end position="178"/>
    </location>
</feature>
<reference evidence="6 7" key="1">
    <citation type="submission" date="2014-07" db="EMBL/GenBank/DDBJ databases">
        <title>Genome of Chryseobacterium piperi CTM.</title>
        <authorList>
            <person name="Pipes S.E."/>
            <person name="Stropko S.J."/>
            <person name="Newman J.D."/>
        </authorList>
    </citation>
    <scope>NUCLEOTIDE SEQUENCE [LARGE SCALE GENOMIC DNA]</scope>
    <source>
        <strain evidence="6 7">CTM</strain>
    </source>
</reference>
<dbReference type="OrthoDB" id="1275115at2"/>
<feature type="transmembrane region" description="Helical" evidence="4">
    <location>
        <begin position="23"/>
        <end position="40"/>
    </location>
</feature>
<gene>
    <name evidence="6" type="ORF">IQ37_17460</name>
</gene>
<evidence type="ECO:0000259" key="5">
    <source>
        <dbReference type="PROSITE" id="PS01124"/>
    </source>
</evidence>
<protein>
    <recommendedName>
        <fullName evidence="5">HTH araC/xylS-type domain-containing protein</fullName>
    </recommendedName>
</protein>
<dbReference type="GO" id="GO:0043565">
    <property type="term" value="F:sequence-specific DNA binding"/>
    <property type="evidence" value="ECO:0007669"/>
    <property type="project" value="InterPro"/>
</dbReference>
<comment type="caution">
    <text evidence="6">The sequence shown here is derived from an EMBL/GenBank/DDBJ whole genome shotgun (WGS) entry which is preliminary data.</text>
</comment>
<proteinExistence type="predicted"/>
<dbReference type="KEGG" id="cpip:CJF12_17055"/>
<dbReference type="Pfam" id="PF12833">
    <property type="entry name" value="HTH_18"/>
    <property type="match status" value="1"/>
</dbReference>
<keyword evidence="3" id="KW-0804">Transcription</keyword>
<evidence type="ECO:0000256" key="1">
    <source>
        <dbReference type="ARBA" id="ARBA00023015"/>
    </source>
</evidence>
<feature type="domain" description="HTH araC/xylS-type" evidence="5">
    <location>
        <begin position="233"/>
        <end position="334"/>
    </location>
</feature>
<feature type="transmembrane region" description="Helical" evidence="4">
    <location>
        <begin position="121"/>
        <end position="141"/>
    </location>
</feature>
<dbReference type="SUPFAM" id="SSF46689">
    <property type="entry name" value="Homeodomain-like"/>
    <property type="match status" value="1"/>
</dbReference>
<dbReference type="InterPro" id="IPR009057">
    <property type="entry name" value="Homeodomain-like_sf"/>
</dbReference>
<keyword evidence="4" id="KW-1133">Transmembrane helix</keyword>
<keyword evidence="1" id="KW-0805">Transcription regulation</keyword>
<name>A0A086AJL5_9FLAO</name>
<dbReference type="EMBL" id="JPRJ01000048">
    <property type="protein sequence ID" value="KFF16879.1"/>
    <property type="molecule type" value="Genomic_DNA"/>
</dbReference>
<dbReference type="AlphaFoldDB" id="A0A086AJL5"/>
<dbReference type="Gene3D" id="1.10.10.60">
    <property type="entry name" value="Homeodomain-like"/>
    <property type="match status" value="2"/>
</dbReference>
<keyword evidence="4" id="KW-0472">Membrane</keyword>
<dbReference type="PROSITE" id="PS01124">
    <property type="entry name" value="HTH_ARAC_FAMILY_2"/>
    <property type="match status" value="1"/>
</dbReference>
<feature type="transmembrane region" description="Helical" evidence="4">
    <location>
        <begin position="75"/>
        <end position="95"/>
    </location>
</feature>
<dbReference type="PANTHER" id="PTHR43280">
    <property type="entry name" value="ARAC-FAMILY TRANSCRIPTIONAL REGULATOR"/>
    <property type="match status" value="1"/>
</dbReference>
<evidence type="ECO:0000256" key="2">
    <source>
        <dbReference type="ARBA" id="ARBA00023125"/>
    </source>
</evidence>
<feature type="transmembrane region" description="Helical" evidence="4">
    <location>
        <begin position="46"/>
        <end position="63"/>
    </location>
</feature>
<evidence type="ECO:0000313" key="6">
    <source>
        <dbReference type="EMBL" id="KFF16879.1"/>
    </source>
</evidence>
<dbReference type="PANTHER" id="PTHR43280:SF29">
    <property type="entry name" value="ARAC-FAMILY TRANSCRIPTIONAL REGULATOR"/>
    <property type="match status" value="1"/>
</dbReference>
<sequence>MNRITDEVTNEIKQLEYSFARKIIFLLLMKQVITISFDFYFLGTKYLFFDLILIFTVAPCYVFTRISENYDFQRIGKLTVVYLMILNVILTILYYHNFPNIVAYVFIFSVTLLLFYNTRKVIYIAIGLLAAIPLSIFYNHYFGGVKAGSETSLYHEVTNTYMLGCAFVLFIVSLYYVVQILKFKSVFTFLNENNIIIEGFYGLNKQKEVKLIRGSFPDDDLSIPIYEKLFSKIEDFMYIQKPWKNPEYSLKDLARDVHSNTQYVSSAINNSTKNNFKAYLNEFRLNAFIALINNKNELASMEEAYLAIGFYNRSTFNRVFKSRYKMTPQEYINSKMDSNPE</sequence>
<feature type="transmembrane region" description="Helical" evidence="4">
    <location>
        <begin position="101"/>
        <end position="116"/>
    </location>
</feature>
<dbReference type="eggNOG" id="COG2207">
    <property type="taxonomic scope" value="Bacteria"/>
</dbReference>
<dbReference type="SMART" id="SM00342">
    <property type="entry name" value="HTH_ARAC"/>
    <property type="match status" value="1"/>
</dbReference>
<dbReference type="GO" id="GO:0003700">
    <property type="term" value="F:DNA-binding transcription factor activity"/>
    <property type="evidence" value="ECO:0007669"/>
    <property type="project" value="InterPro"/>
</dbReference>
<dbReference type="STRING" id="558152.IQ37_17460"/>
<keyword evidence="2" id="KW-0238">DNA-binding</keyword>
<dbReference type="InterPro" id="IPR018060">
    <property type="entry name" value="HTH_AraC"/>
</dbReference>
<keyword evidence="7" id="KW-1185">Reference proteome</keyword>
<keyword evidence="4" id="KW-0812">Transmembrane</keyword>
<evidence type="ECO:0000256" key="3">
    <source>
        <dbReference type="ARBA" id="ARBA00023163"/>
    </source>
</evidence>
<accession>A0A086AJL5</accession>
<dbReference type="Proteomes" id="UP000028709">
    <property type="component" value="Unassembled WGS sequence"/>
</dbReference>
<evidence type="ECO:0000256" key="4">
    <source>
        <dbReference type="SAM" id="Phobius"/>
    </source>
</evidence>
<evidence type="ECO:0000313" key="7">
    <source>
        <dbReference type="Proteomes" id="UP000028709"/>
    </source>
</evidence>
<dbReference type="RefSeq" id="WP_034687381.1">
    <property type="nucleotide sequence ID" value="NZ_CP023049.2"/>
</dbReference>
<organism evidence="6 7">
    <name type="scientific">Chryseobacterium piperi</name>
    <dbReference type="NCBI Taxonomy" id="558152"/>
    <lineage>
        <taxon>Bacteria</taxon>
        <taxon>Pseudomonadati</taxon>
        <taxon>Bacteroidota</taxon>
        <taxon>Flavobacteriia</taxon>
        <taxon>Flavobacteriales</taxon>
        <taxon>Weeksellaceae</taxon>
        <taxon>Chryseobacterium group</taxon>
        <taxon>Chryseobacterium</taxon>
    </lineage>
</organism>